<protein>
    <submittedName>
        <fullName evidence="2">PilZ domain-containing protein</fullName>
    </submittedName>
</protein>
<dbReference type="GO" id="GO:0035438">
    <property type="term" value="F:cyclic-di-GMP binding"/>
    <property type="evidence" value="ECO:0007669"/>
    <property type="project" value="InterPro"/>
</dbReference>
<dbReference type="Gene3D" id="2.40.10.220">
    <property type="entry name" value="predicted glycosyltransferase like domains"/>
    <property type="match status" value="1"/>
</dbReference>
<dbReference type="AlphaFoldDB" id="A0A9D7HRS7"/>
<reference evidence="2" key="1">
    <citation type="submission" date="2020-10" db="EMBL/GenBank/DDBJ databases">
        <title>Connecting structure to function with the recovery of over 1000 high-quality activated sludge metagenome-assembled genomes encoding full-length rRNA genes using long-read sequencing.</title>
        <authorList>
            <person name="Singleton C.M."/>
            <person name="Petriglieri F."/>
            <person name="Kristensen J.M."/>
            <person name="Kirkegaard R.H."/>
            <person name="Michaelsen T.Y."/>
            <person name="Andersen M.H."/>
            <person name="Karst S.M."/>
            <person name="Dueholm M.S."/>
            <person name="Nielsen P.H."/>
            <person name="Albertsen M."/>
        </authorList>
    </citation>
    <scope>NUCLEOTIDE SEQUENCE</scope>
    <source>
        <strain evidence="2">Bjer_18-Q3-R1-45_BAT3C.347</strain>
    </source>
</reference>
<accession>A0A9D7HRS7</accession>
<evidence type="ECO:0000259" key="1">
    <source>
        <dbReference type="Pfam" id="PF07238"/>
    </source>
</evidence>
<comment type="caution">
    <text evidence="2">The sequence shown here is derived from an EMBL/GenBank/DDBJ whole genome shotgun (WGS) entry which is preliminary data.</text>
</comment>
<organism evidence="2 3">
    <name type="scientific">Candidatus Methylophosphatis roskildensis</name>
    <dbReference type="NCBI Taxonomy" id="2899263"/>
    <lineage>
        <taxon>Bacteria</taxon>
        <taxon>Pseudomonadati</taxon>
        <taxon>Pseudomonadota</taxon>
        <taxon>Betaproteobacteria</taxon>
        <taxon>Nitrosomonadales</taxon>
        <taxon>Sterolibacteriaceae</taxon>
        <taxon>Candidatus Methylophosphatis</taxon>
    </lineage>
</organism>
<dbReference type="EMBL" id="JADJEV010000004">
    <property type="protein sequence ID" value="MBK6973826.1"/>
    <property type="molecule type" value="Genomic_DNA"/>
</dbReference>
<name>A0A9D7HRS7_9PROT</name>
<proteinExistence type="predicted"/>
<sequence length="126" mass="13615">MSEPYDPTKSQLMGPRPSVLSLNINSKSALYAAYMSHLKRGGIFIPTTRPYAIGDEVFMLLTLMDEPGKMPIAGQVVWVTPAGAQGNKTQGIGVQFSDDESGQTAKRKIEQLLGAHLGSTRPTHTL</sequence>
<evidence type="ECO:0000313" key="2">
    <source>
        <dbReference type="EMBL" id="MBK6973826.1"/>
    </source>
</evidence>
<dbReference type="Pfam" id="PF07238">
    <property type="entry name" value="PilZ"/>
    <property type="match status" value="1"/>
</dbReference>
<gene>
    <name evidence="2" type="ORF">IPH26_13130</name>
</gene>
<dbReference type="Proteomes" id="UP000807785">
    <property type="component" value="Unassembled WGS sequence"/>
</dbReference>
<dbReference type="InterPro" id="IPR009875">
    <property type="entry name" value="PilZ_domain"/>
</dbReference>
<evidence type="ECO:0000313" key="3">
    <source>
        <dbReference type="Proteomes" id="UP000807785"/>
    </source>
</evidence>
<feature type="domain" description="PilZ" evidence="1">
    <location>
        <begin position="20"/>
        <end position="113"/>
    </location>
</feature>